<evidence type="ECO:0000313" key="2">
    <source>
        <dbReference type="RefSeq" id="XP_041443325.1"/>
    </source>
</evidence>
<protein>
    <submittedName>
        <fullName evidence="2">Vitelline membrane outer layer protein 1-like</fullName>
    </submittedName>
</protein>
<keyword evidence="1" id="KW-1185">Reference proteome</keyword>
<dbReference type="AlphaFoldDB" id="A0A1L8H3W3"/>
<dbReference type="GO" id="GO:0005615">
    <property type="term" value="C:extracellular space"/>
    <property type="evidence" value="ECO:0000318"/>
    <property type="project" value="GO_Central"/>
</dbReference>
<dbReference type="KEGG" id="xla:121401668"/>
<reference evidence="2" key="1">
    <citation type="submission" date="2025-08" db="UniProtKB">
        <authorList>
            <consortium name="RefSeq"/>
        </authorList>
    </citation>
    <scope>IDENTIFICATION</scope>
    <source>
        <strain evidence="2">J_2021</strain>
        <tissue evidence="2">Erythrocytes</tissue>
    </source>
</reference>
<accession>A0A1L8H3W3</accession>
<dbReference type="OrthoDB" id="6344411at2759"/>
<proteinExistence type="predicted"/>
<dbReference type="Pfam" id="PF03762">
    <property type="entry name" value="VOMI"/>
    <property type="match status" value="1"/>
</dbReference>
<sequence length="193" mass="21727">MAIKISLVIFSFFSIGYGRLNPSIINIANGGPWGEWGPLQECNQGHVAKKFSIKIRESEIDKTGLNGIRLYCSDYNNTREVSTIKSSESRNGDWSLPYSCESGYFNSFSLRVESYQGKLYDDKAATNIKFRCSGKGEVEGPGFTWGSYGPWSQTCQYGICGIMTKIERLFSFFSLDHTGLNDVQFHCCPRWGQ</sequence>
<dbReference type="PANTHER" id="PTHR18841">
    <property type="entry name" value="VITELLINE MEMBRANE OUTER LAYER PROTEIN I-RELATED"/>
    <property type="match status" value="1"/>
</dbReference>
<dbReference type="RefSeq" id="XP_041443325.1">
    <property type="nucleotide sequence ID" value="XM_041587391.1"/>
</dbReference>
<dbReference type="PaxDb" id="8355-A0A1L8H3W3"/>
<name>A0A1L8H3W3_XENLA</name>
<dbReference type="Gene3D" id="2.100.10.20">
    <property type="entry name" value="Vitelline membrane outer layer protein I (VOMI)"/>
    <property type="match status" value="1"/>
</dbReference>
<evidence type="ECO:0000313" key="1">
    <source>
        <dbReference type="Proteomes" id="UP000186698"/>
    </source>
</evidence>
<dbReference type="Proteomes" id="UP000186698">
    <property type="component" value="Chromosome 3L"/>
</dbReference>
<dbReference type="GeneID" id="121401668"/>
<dbReference type="InterPro" id="IPR036706">
    <property type="entry name" value="VOMI_sf"/>
</dbReference>
<organism evidence="1 2">
    <name type="scientific">Xenopus laevis</name>
    <name type="common">African clawed frog</name>
    <dbReference type="NCBI Taxonomy" id="8355"/>
    <lineage>
        <taxon>Eukaryota</taxon>
        <taxon>Metazoa</taxon>
        <taxon>Chordata</taxon>
        <taxon>Craniata</taxon>
        <taxon>Vertebrata</taxon>
        <taxon>Euteleostomi</taxon>
        <taxon>Amphibia</taxon>
        <taxon>Batrachia</taxon>
        <taxon>Anura</taxon>
        <taxon>Pipoidea</taxon>
        <taxon>Pipidae</taxon>
        <taxon>Xenopodinae</taxon>
        <taxon>Xenopus</taxon>
        <taxon>Xenopus</taxon>
    </lineage>
</organism>
<gene>
    <name evidence="2" type="primary">LOC121401668</name>
</gene>
<dbReference type="SMR" id="A0A1L8H3W3"/>
<dbReference type="SUPFAM" id="SSF51092">
    <property type="entry name" value="Vitelline membrane outer protein-I (VMO-I)"/>
    <property type="match status" value="1"/>
</dbReference>
<dbReference type="InterPro" id="IPR005515">
    <property type="entry name" value="VOMI"/>
</dbReference>
<dbReference type="PANTHER" id="PTHR18841:SF5">
    <property type="entry name" value="VITELLINE MEMBRANE OUTER LAYER 1 HOMOLOG"/>
    <property type="match status" value="1"/>
</dbReference>
<dbReference type="OMA" id="WTKTETC"/>